<proteinExistence type="predicted"/>
<dbReference type="InterPro" id="IPR024997">
    <property type="entry name" value="DUF3892"/>
</dbReference>
<evidence type="ECO:0000313" key="1">
    <source>
        <dbReference type="EMBL" id="GAA0348214.1"/>
    </source>
</evidence>
<dbReference type="EMBL" id="BAAADJ010000064">
    <property type="protein sequence ID" value="GAA0348214.1"/>
    <property type="molecule type" value="Genomic_DNA"/>
</dbReference>
<comment type="caution">
    <text evidence="1">The sequence shown here is derived from an EMBL/GenBank/DDBJ whole genome shotgun (WGS) entry which is preliminary data.</text>
</comment>
<protein>
    <recommendedName>
        <fullName evidence="3">DUF3892 domain-containing protein</fullName>
    </recommendedName>
</protein>
<dbReference type="Proteomes" id="UP001500782">
    <property type="component" value="Unassembled WGS sequence"/>
</dbReference>
<evidence type="ECO:0008006" key="3">
    <source>
        <dbReference type="Google" id="ProtNLM"/>
    </source>
</evidence>
<name>A0ABN0WW24_9BACI</name>
<organism evidence="1 2">
    <name type="scientific">Bacillus carboniphilus</name>
    <dbReference type="NCBI Taxonomy" id="86663"/>
    <lineage>
        <taxon>Bacteria</taxon>
        <taxon>Bacillati</taxon>
        <taxon>Bacillota</taxon>
        <taxon>Bacilli</taxon>
        <taxon>Bacillales</taxon>
        <taxon>Bacillaceae</taxon>
        <taxon>Bacillus</taxon>
    </lineage>
</organism>
<evidence type="ECO:0000313" key="2">
    <source>
        <dbReference type="Proteomes" id="UP001500782"/>
    </source>
</evidence>
<dbReference type="Pfam" id="PF13031">
    <property type="entry name" value="DUF3892"/>
    <property type="match status" value="1"/>
</dbReference>
<sequence>MENEYLIGVQKNHYGEIMNFQTNTGRIISYRKAVQEIEQGILSGYDVLPNEQSLPRIHAVSMDTNTLNELPPF</sequence>
<dbReference type="RefSeq" id="WP_343804148.1">
    <property type="nucleotide sequence ID" value="NZ_BAAADJ010000064.1"/>
</dbReference>
<reference evidence="1 2" key="1">
    <citation type="journal article" date="2019" name="Int. J. Syst. Evol. Microbiol.">
        <title>The Global Catalogue of Microorganisms (GCM) 10K type strain sequencing project: providing services to taxonomists for standard genome sequencing and annotation.</title>
        <authorList>
            <consortium name="The Broad Institute Genomics Platform"/>
            <consortium name="The Broad Institute Genome Sequencing Center for Infectious Disease"/>
            <person name="Wu L."/>
            <person name="Ma J."/>
        </authorList>
    </citation>
    <scope>NUCLEOTIDE SEQUENCE [LARGE SCALE GENOMIC DNA]</scope>
    <source>
        <strain evidence="1 2">JCM 9731</strain>
    </source>
</reference>
<keyword evidence="2" id="KW-1185">Reference proteome</keyword>
<gene>
    <name evidence="1" type="ORF">GCM10008967_43180</name>
</gene>
<accession>A0ABN0WW24</accession>